<feature type="domain" description="Phage shock protein PspC N-terminal" evidence="6">
    <location>
        <begin position="20"/>
        <end position="76"/>
    </location>
</feature>
<sequence length="426" mass="45385">MTTAASDAAGTGRRAGDGYRRAYRPADARIVAGVSAGLAEHLGLPVVWVRVGFVVATFVHGTGLLAYLLLWWFLPLQAPVDDSPGLASARRRGLRGASGGPSRREVVQSVAIGAIGLGALGLMALAGGWLQGWMLPLLLVVTGVALVWRIFDDATWNSWLRQTRGPAFAVRLLVGVSLIGLGAIYVLTVNRGWSAAVDFAAALAIAVVGLVLILGPWILGLWTDLGEERRERIRSQERADVAAHLHDSVLQTLALLQKNADDPAAVATLARRQERELRDWLYGRQDETATFATALRDLAAEVEANHRVPVEVVTVGDALPDEGLRALLAATGEAVVNAAKHSGADRVDVYAERVTAEHGDRIEVFVRDRGTGFDPAAVPDDRLGVRGSIIGRAERHGGTARVRSTPETGTEVALTMPVSNGDKEKS</sequence>
<dbReference type="PANTHER" id="PTHR24421:SF61">
    <property type="entry name" value="OXYGEN SENSOR HISTIDINE KINASE NREB"/>
    <property type="match status" value="1"/>
</dbReference>
<dbReference type="SUPFAM" id="SSF55874">
    <property type="entry name" value="ATPase domain of HSP90 chaperone/DNA topoisomerase II/histidine kinase"/>
    <property type="match status" value="1"/>
</dbReference>
<keyword evidence="4" id="KW-0812">Transmembrane</keyword>
<protein>
    <submittedName>
        <fullName evidence="7">Phage shock protein C (PspC) family protein</fullName>
    </submittedName>
</protein>
<dbReference type="GO" id="GO:0016301">
    <property type="term" value="F:kinase activity"/>
    <property type="evidence" value="ECO:0007669"/>
    <property type="project" value="UniProtKB-KW"/>
</dbReference>
<dbReference type="Pfam" id="PF04024">
    <property type="entry name" value="PspC"/>
    <property type="match status" value="1"/>
</dbReference>
<keyword evidence="1" id="KW-0808">Transferase</keyword>
<evidence type="ECO:0000313" key="8">
    <source>
        <dbReference type="Proteomes" id="UP000191040"/>
    </source>
</evidence>
<evidence type="ECO:0000256" key="2">
    <source>
        <dbReference type="ARBA" id="ARBA00022777"/>
    </source>
</evidence>
<dbReference type="OrthoDB" id="3534856at2"/>
<dbReference type="CDD" id="cd16917">
    <property type="entry name" value="HATPase_UhpB-NarQ-NarX-like"/>
    <property type="match status" value="1"/>
</dbReference>
<keyword evidence="2" id="KW-0418">Kinase</keyword>
<keyword evidence="8" id="KW-1185">Reference proteome</keyword>
<evidence type="ECO:0000259" key="6">
    <source>
        <dbReference type="Pfam" id="PF04024"/>
    </source>
</evidence>
<evidence type="ECO:0000313" key="7">
    <source>
        <dbReference type="EMBL" id="SKB08192.1"/>
    </source>
</evidence>
<reference evidence="8" key="1">
    <citation type="submission" date="2017-02" db="EMBL/GenBank/DDBJ databases">
        <authorList>
            <person name="Varghese N."/>
            <person name="Submissions S."/>
        </authorList>
    </citation>
    <scope>NUCLEOTIDE SEQUENCE [LARGE SCALE GENOMIC DNA]</scope>
    <source>
        <strain evidence="8">9H-4</strain>
    </source>
</reference>
<feature type="transmembrane region" description="Helical" evidence="4">
    <location>
        <begin position="47"/>
        <end position="74"/>
    </location>
</feature>
<dbReference type="GO" id="GO:0000160">
    <property type="term" value="P:phosphorelay signal transduction system"/>
    <property type="evidence" value="ECO:0007669"/>
    <property type="project" value="UniProtKB-KW"/>
</dbReference>
<gene>
    <name evidence="7" type="ORF">SAMN06295964_2046</name>
</gene>
<dbReference type="InterPro" id="IPR036890">
    <property type="entry name" value="HATPase_C_sf"/>
</dbReference>
<evidence type="ECO:0000256" key="4">
    <source>
        <dbReference type="SAM" id="Phobius"/>
    </source>
</evidence>
<dbReference type="Gene3D" id="3.30.565.10">
    <property type="entry name" value="Histidine kinase-like ATPase, C-terminal domain"/>
    <property type="match status" value="1"/>
</dbReference>
<dbReference type="Proteomes" id="UP000191040">
    <property type="component" value="Chromosome I"/>
</dbReference>
<dbReference type="InterPro" id="IPR003594">
    <property type="entry name" value="HATPase_dom"/>
</dbReference>
<dbReference type="EMBL" id="LT796768">
    <property type="protein sequence ID" value="SKB08192.1"/>
    <property type="molecule type" value="Genomic_DNA"/>
</dbReference>
<keyword evidence="4" id="KW-1133">Transmembrane helix</keyword>
<name>A0A1T4Z2B7_9ACTN</name>
<evidence type="ECO:0000256" key="1">
    <source>
        <dbReference type="ARBA" id="ARBA00022679"/>
    </source>
</evidence>
<organism evidence="7 8">
    <name type="scientific">Aeromicrobium choanae</name>
    <dbReference type="NCBI Taxonomy" id="1736691"/>
    <lineage>
        <taxon>Bacteria</taxon>
        <taxon>Bacillati</taxon>
        <taxon>Actinomycetota</taxon>
        <taxon>Actinomycetes</taxon>
        <taxon>Propionibacteriales</taxon>
        <taxon>Nocardioidaceae</taxon>
        <taxon>Aeromicrobium</taxon>
    </lineage>
</organism>
<accession>A0A1T4Z2B7</accession>
<dbReference type="InterPro" id="IPR007168">
    <property type="entry name" value="Phageshock_PspC_N"/>
</dbReference>
<dbReference type="Pfam" id="PF02518">
    <property type="entry name" value="HATPase_c"/>
    <property type="match status" value="1"/>
</dbReference>
<feature type="domain" description="Histidine kinase/HSP90-like ATPase" evidence="5">
    <location>
        <begin position="328"/>
        <end position="419"/>
    </location>
</feature>
<keyword evidence="3" id="KW-0902">Two-component regulatory system</keyword>
<dbReference type="PANTHER" id="PTHR24421">
    <property type="entry name" value="NITRATE/NITRITE SENSOR PROTEIN NARX-RELATED"/>
    <property type="match status" value="1"/>
</dbReference>
<evidence type="ECO:0000256" key="3">
    <source>
        <dbReference type="ARBA" id="ARBA00023012"/>
    </source>
</evidence>
<feature type="transmembrane region" description="Helical" evidence="4">
    <location>
        <begin position="199"/>
        <end position="222"/>
    </location>
</feature>
<evidence type="ECO:0000259" key="5">
    <source>
        <dbReference type="Pfam" id="PF02518"/>
    </source>
</evidence>
<keyword evidence="4" id="KW-0472">Membrane</keyword>
<dbReference type="AlphaFoldDB" id="A0A1T4Z2B7"/>
<feature type="transmembrane region" description="Helical" evidence="4">
    <location>
        <begin position="172"/>
        <end position="193"/>
    </location>
</feature>
<proteinExistence type="predicted"/>
<dbReference type="STRING" id="1736691.SAMN06295964_2046"/>
<dbReference type="InterPro" id="IPR050482">
    <property type="entry name" value="Sensor_HK_TwoCompSys"/>
</dbReference>
<dbReference type="RefSeq" id="WP_078700060.1">
    <property type="nucleotide sequence ID" value="NZ_LT796768.1"/>
</dbReference>
<feature type="transmembrane region" description="Helical" evidence="4">
    <location>
        <begin position="133"/>
        <end position="151"/>
    </location>
</feature>